<dbReference type="InterPro" id="IPR000073">
    <property type="entry name" value="AB_hydrolase_1"/>
</dbReference>
<evidence type="ECO:0000313" key="4">
    <source>
        <dbReference type="Proteomes" id="UP000321424"/>
    </source>
</evidence>
<dbReference type="EMBL" id="BJXA01000030">
    <property type="protein sequence ID" value="GEM39955.1"/>
    <property type="molecule type" value="Genomic_DNA"/>
</dbReference>
<dbReference type="GO" id="GO:0016020">
    <property type="term" value="C:membrane"/>
    <property type="evidence" value="ECO:0007669"/>
    <property type="project" value="TreeGrafter"/>
</dbReference>
<feature type="domain" description="AB hydrolase-1" evidence="2">
    <location>
        <begin position="60"/>
        <end position="311"/>
    </location>
</feature>
<reference evidence="3 4" key="1">
    <citation type="submission" date="2019-07" db="EMBL/GenBank/DDBJ databases">
        <title>Whole genome shotgun sequence of Nocardia ninae NBRC 108245.</title>
        <authorList>
            <person name="Hosoyama A."/>
            <person name="Uohara A."/>
            <person name="Ohji S."/>
            <person name="Ichikawa N."/>
        </authorList>
    </citation>
    <scope>NUCLEOTIDE SEQUENCE [LARGE SCALE GENOMIC DNA]</scope>
    <source>
        <strain evidence="3 4">NBRC 108245</strain>
    </source>
</reference>
<dbReference type="Pfam" id="PF12697">
    <property type="entry name" value="Abhydrolase_6"/>
    <property type="match status" value="1"/>
</dbReference>
<dbReference type="PRINTS" id="PR00111">
    <property type="entry name" value="ABHYDROLASE"/>
</dbReference>
<protein>
    <submittedName>
        <fullName evidence="3">Hydrolase</fullName>
    </submittedName>
</protein>
<keyword evidence="4" id="KW-1185">Reference proteome</keyword>
<dbReference type="OrthoDB" id="5422338at2"/>
<dbReference type="SUPFAM" id="SSF53474">
    <property type="entry name" value="alpha/beta-Hydrolases"/>
    <property type="match status" value="1"/>
</dbReference>
<evidence type="ECO:0000256" key="1">
    <source>
        <dbReference type="ARBA" id="ARBA00022801"/>
    </source>
</evidence>
<organism evidence="3 4">
    <name type="scientific">Nocardia ninae NBRC 108245</name>
    <dbReference type="NCBI Taxonomy" id="1210091"/>
    <lineage>
        <taxon>Bacteria</taxon>
        <taxon>Bacillati</taxon>
        <taxon>Actinomycetota</taxon>
        <taxon>Actinomycetes</taxon>
        <taxon>Mycobacteriales</taxon>
        <taxon>Nocardiaceae</taxon>
        <taxon>Nocardia</taxon>
    </lineage>
</organism>
<dbReference type="InterPro" id="IPR050266">
    <property type="entry name" value="AB_hydrolase_sf"/>
</dbReference>
<sequence length="329" mass="34999">MRARPPITVSSPDSALLHTRVYSTDALNPPVAACEVVPVTASDGARLRVHAYGPAEGDTVVLIHGWACRIEYWNPQINAIAGDYRVVAYDLRGHGESELGDSALTAQLLADDLAAVLAATLRPGQRAVLVGHSLGGMAVQAWAARDPEQAPRFAAAVLLANTGAGDLLGATTLIPLFNRGWLKLPRWIGRTLLGSSAPMRPNARTKWLLRHRILSPAATNDIADFALSIAQSCPDEARAKFGLLLADLDLGRAAVDLTMPTTLTAGADDHMIPAVHSQRIAEMLREAGSFQKLSILPTGHWGTVEAYEQFNNILDEVLTASFSAPGATA</sequence>
<proteinExistence type="predicted"/>
<accession>A0A511MH40</accession>
<comment type="caution">
    <text evidence="3">The sequence shown here is derived from an EMBL/GenBank/DDBJ whole genome shotgun (WGS) entry which is preliminary data.</text>
</comment>
<dbReference type="InterPro" id="IPR029058">
    <property type="entry name" value="AB_hydrolase_fold"/>
</dbReference>
<name>A0A511MH40_9NOCA</name>
<dbReference type="PANTHER" id="PTHR43798">
    <property type="entry name" value="MONOACYLGLYCEROL LIPASE"/>
    <property type="match status" value="1"/>
</dbReference>
<dbReference type="GO" id="GO:0016787">
    <property type="term" value="F:hydrolase activity"/>
    <property type="evidence" value="ECO:0007669"/>
    <property type="project" value="UniProtKB-KW"/>
</dbReference>
<gene>
    <name evidence="3" type="ORF">NN4_44740</name>
</gene>
<dbReference type="Gene3D" id="3.40.50.1820">
    <property type="entry name" value="alpha/beta hydrolase"/>
    <property type="match status" value="1"/>
</dbReference>
<dbReference type="RefSeq" id="WP_147134523.1">
    <property type="nucleotide sequence ID" value="NZ_BJXA01000030.1"/>
</dbReference>
<dbReference type="AlphaFoldDB" id="A0A511MH40"/>
<evidence type="ECO:0000313" key="3">
    <source>
        <dbReference type="EMBL" id="GEM39955.1"/>
    </source>
</evidence>
<keyword evidence="1 3" id="KW-0378">Hydrolase</keyword>
<dbReference type="PANTHER" id="PTHR43798:SF31">
    <property type="entry name" value="AB HYDROLASE SUPERFAMILY PROTEIN YCLE"/>
    <property type="match status" value="1"/>
</dbReference>
<evidence type="ECO:0000259" key="2">
    <source>
        <dbReference type="Pfam" id="PF12697"/>
    </source>
</evidence>
<dbReference type="Proteomes" id="UP000321424">
    <property type="component" value="Unassembled WGS sequence"/>
</dbReference>